<evidence type="ECO:0000256" key="7">
    <source>
        <dbReference type="ARBA" id="ARBA00022840"/>
    </source>
</evidence>
<keyword evidence="5 8" id="KW-0833">Ubl conjugation pathway</keyword>
<dbReference type="InterPro" id="IPR028077">
    <property type="entry name" value="UAE_UbL_dom"/>
</dbReference>
<evidence type="ECO:0000256" key="2">
    <source>
        <dbReference type="ARBA" id="ARBA00005673"/>
    </source>
</evidence>
<dbReference type="InterPro" id="IPR030661">
    <property type="entry name" value="Uba2"/>
</dbReference>
<keyword evidence="4 8" id="KW-0547">Nucleotide-binding</keyword>
<keyword evidence="7 8" id="KW-0067">ATP-binding</keyword>
<feature type="region of interest" description="Disordered" evidence="10">
    <location>
        <begin position="550"/>
        <end position="638"/>
    </location>
</feature>
<dbReference type="PIRSF" id="PIRSF039133">
    <property type="entry name" value="SUMO_E1B"/>
    <property type="match status" value="1"/>
</dbReference>
<dbReference type="GeneID" id="101854341"/>
<proteinExistence type="inferred from homology"/>
<keyword evidence="3 8" id="KW-0479">Metal-binding</keyword>
<keyword evidence="6 8" id="KW-0862">Zinc</keyword>
<dbReference type="InterPro" id="IPR042449">
    <property type="entry name" value="Ub-E1_IAD_1"/>
</dbReference>
<dbReference type="InterPro" id="IPR045886">
    <property type="entry name" value="ThiF/MoeB/HesA"/>
</dbReference>
<dbReference type="InterPro" id="IPR023318">
    <property type="entry name" value="Ub_act_enz_dom_a_sf"/>
</dbReference>
<dbReference type="InterPro" id="IPR033127">
    <property type="entry name" value="UBQ-activ_enz_E1_Cys_AS"/>
</dbReference>
<evidence type="ECO:0000256" key="10">
    <source>
        <dbReference type="SAM" id="MobiDB-lite"/>
    </source>
</evidence>
<dbReference type="SUPFAM" id="SSF69572">
    <property type="entry name" value="Activating enzymes of the ubiquitin-like proteins"/>
    <property type="match status" value="1"/>
</dbReference>
<feature type="domain" description="THIF-type NAD/FAD binding fold" evidence="11">
    <location>
        <begin position="8"/>
        <end position="436"/>
    </location>
</feature>
<dbReference type="Proteomes" id="UP000694888">
    <property type="component" value="Unplaced"/>
</dbReference>
<accession>A0ABM1A3F0</accession>
<dbReference type="PROSITE" id="PS00865">
    <property type="entry name" value="UBIQUITIN_ACTIVAT_2"/>
    <property type="match status" value="1"/>
</dbReference>
<keyword evidence="13" id="KW-1185">Reference proteome</keyword>
<reference evidence="14" key="1">
    <citation type="submission" date="2025-08" db="UniProtKB">
        <authorList>
            <consortium name="RefSeq"/>
        </authorList>
    </citation>
    <scope>IDENTIFICATION</scope>
</reference>
<feature type="compositionally biased region" description="Polar residues" evidence="10">
    <location>
        <begin position="561"/>
        <end position="572"/>
    </location>
</feature>
<comment type="subunit">
    <text evidence="8">Heterodimer.</text>
</comment>
<evidence type="ECO:0000313" key="14">
    <source>
        <dbReference type="RefSeq" id="XP_012940030.1"/>
    </source>
</evidence>
<organism evidence="13 14">
    <name type="scientific">Aplysia californica</name>
    <name type="common">California sea hare</name>
    <dbReference type="NCBI Taxonomy" id="6500"/>
    <lineage>
        <taxon>Eukaryota</taxon>
        <taxon>Metazoa</taxon>
        <taxon>Spiralia</taxon>
        <taxon>Lophotrochozoa</taxon>
        <taxon>Mollusca</taxon>
        <taxon>Gastropoda</taxon>
        <taxon>Heterobranchia</taxon>
        <taxon>Euthyneura</taxon>
        <taxon>Tectipleura</taxon>
        <taxon>Aplysiida</taxon>
        <taxon>Aplysioidea</taxon>
        <taxon>Aplysiidae</taxon>
        <taxon>Aplysia</taxon>
    </lineage>
</organism>
<dbReference type="Pfam" id="PF00899">
    <property type="entry name" value="ThiF"/>
    <property type="match status" value="1"/>
</dbReference>
<feature type="domain" description="Ubiquitin/SUMO-activating enzyme ubiquitin-like" evidence="12">
    <location>
        <begin position="448"/>
        <end position="533"/>
    </location>
</feature>
<dbReference type="Gene3D" id="1.10.10.520">
    <property type="entry name" value="Ubiquitin activating enzymes (Uba3). Chain: B, domain 2"/>
    <property type="match status" value="1"/>
</dbReference>
<sequence length="638" mass="70732">MAAALNGVFAKPLQENVKQCQLLMVGAGGIGCELLKNLVLTGFSDIELIDLDTIDVSNLNRQFLFRKEHVGKSKAVVAKESALKFNPNAKITAHHNSIFSTEFGLDYFKKFSIVLNALDNRAARNHVNRMCLAADVPLVESGTAGYLGQVTVIKKEMTECYECRPNPRQKTFPGCTIRNTPSEPIHCVVWAKHLFNQLFGEDDPDEDVSPDTEDPELAADAGQTALESEAKEDTVGGIVRKSTRAWAMETGYDAEKIFNKLFRDDIKYLLSMETLWKKRRPPQPEDYNSLPGKGEKVDKTVMRDQRLWSVHECAEIFTRCLASLKADLAARGEDGVLVWDKDDQHAMDFVACVANIRAHVFGIPMKSRFDIKSMAGNIIPAIATTNAVIAGLIVMEALKILSNKISKCKQIYLNRIPNDRNRLLVPCSLDPPNPKCYVCSSKPECTVVLNETTVTVRTLQDKILKGHLNMIAPDVEIDDGKGTIIISSEEGETEENNDKFLSEFAIGHNTRLKCDDFLQNYSLIVNVAHVEKLDDEKEFEVVGDLSEFCPKEDGEGASDNGHANETVSSTAPASKDEDDLIMLSDDERTEITQSTATLATEAHSRKRPASEDEDSEVQSKRKKQDLSSGDAEDVIEIS</sequence>
<comment type="pathway">
    <text evidence="1 8">Protein modification; protein sumoylation.</text>
</comment>
<dbReference type="InterPro" id="IPR035985">
    <property type="entry name" value="Ubiquitin-activating_enz"/>
</dbReference>
<evidence type="ECO:0000256" key="8">
    <source>
        <dbReference type="PIRNR" id="PIRNR039133"/>
    </source>
</evidence>
<evidence type="ECO:0000256" key="1">
    <source>
        <dbReference type="ARBA" id="ARBA00004718"/>
    </source>
</evidence>
<dbReference type="Gene3D" id="3.10.290.20">
    <property type="entry name" value="Ubiquitin-like 2 activating enzyme e1b. Chain: B, domain 3"/>
    <property type="match status" value="1"/>
</dbReference>
<dbReference type="PANTHER" id="PTHR10953">
    <property type="entry name" value="UBIQUITIN-ACTIVATING ENZYME E1"/>
    <property type="match status" value="1"/>
</dbReference>
<dbReference type="InterPro" id="IPR000594">
    <property type="entry name" value="ThiF_NAD_FAD-bd"/>
</dbReference>
<name>A0ABM1A3F0_APLCA</name>
<dbReference type="PANTHER" id="PTHR10953:SF5">
    <property type="entry name" value="SUMO-ACTIVATING ENZYME SUBUNIT 2"/>
    <property type="match status" value="1"/>
</dbReference>
<evidence type="ECO:0000256" key="3">
    <source>
        <dbReference type="ARBA" id="ARBA00022723"/>
    </source>
</evidence>
<evidence type="ECO:0000259" key="11">
    <source>
        <dbReference type="Pfam" id="PF00899"/>
    </source>
</evidence>
<evidence type="ECO:0000256" key="4">
    <source>
        <dbReference type="ARBA" id="ARBA00022741"/>
    </source>
</evidence>
<evidence type="ECO:0000256" key="5">
    <source>
        <dbReference type="ARBA" id="ARBA00022786"/>
    </source>
</evidence>
<protein>
    <recommendedName>
        <fullName evidence="8">SUMO-activating enzyme subunit</fullName>
    </recommendedName>
</protein>
<gene>
    <name evidence="14" type="primary">LOC101854341</name>
</gene>
<evidence type="ECO:0000313" key="13">
    <source>
        <dbReference type="Proteomes" id="UP000694888"/>
    </source>
</evidence>
<dbReference type="CDD" id="cd01489">
    <property type="entry name" value="Uba2_SUMO"/>
    <property type="match status" value="1"/>
</dbReference>
<dbReference type="RefSeq" id="XP_012940030.1">
    <property type="nucleotide sequence ID" value="XM_013084576.2"/>
</dbReference>
<evidence type="ECO:0000256" key="9">
    <source>
        <dbReference type="PROSITE-ProRule" id="PRU10132"/>
    </source>
</evidence>
<evidence type="ECO:0000259" key="12">
    <source>
        <dbReference type="Pfam" id="PF14732"/>
    </source>
</evidence>
<feature type="active site" description="Glycyl thioester intermediate" evidence="9">
    <location>
        <position position="175"/>
    </location>
</feature>
<comment type="similarity">
    <text evidence="2 8">Belongs to the ubiquitin-activating E1 family.</text>
</comment>
<dbReference type="Pfam" id="PF14732">
    <property type="entry name" value="UAE_UbL"/>
    <property type="match status" value="1"/>
</dbReference>
<dbReference type="Gene3D" id="3.50.50.80">
    <property type="entry name" value="Ubiquitin-activating enzyme E1, inactive adenylation domain, subdomain 1"/>
    <property type="match status" value="1"/>
</dbReference>
<evidence type="ECO:0000256" key="6">
    <source>
        <dbReference type="ARBA" id="ARBA00022833"/>
    </source>
</evidence>